<dbReference type="PANTHER" id="PTHR48104">
    <property type="entry name" value="METACASPASE-4"/>
    <property type="match status" value="1"/>
</dbReference>
<evidence type="ECO:0000313" key="3">
    <source>
        <dbReference type="EMBL" id="KAH0558764.1"/>
    </source>
</evidence>
<feature type="domain" description="Peptidase C14 caspase" evidence="2">
    <location>
        <begin position="10"/>
        <end position="262"/>
    </location>
</feature>
<dbReference type="EMBL" id="JAGHQM010000745">
    <property type="protein sequence ID" value="KAH0558764.1"/>
    <property type="molecule type" value="Genomic_DNA"/>
</dbReference>
<sequence length="680" mass="75299">MSELASAITHWALLIGINFYGRPEISLRGCVRDVEHIEQYLRISLPCVEIQTLTATAPSDPNSSRPAEGPDSWPTRENVICGLRKITTAAKSGDFVYIHYSGHGCKIEGDLALALFDEKQEFYPFRGQHLAHQLKKMVDEGLSVTLVLDCCFSGSVVRSGDPPDAVAVRYIDHDSAVDAAYPVVLGTTGSRQVRSSVLRDAHVKPSWLVEPSGYTILAACGPHERAMELRSANGEIHGALSYFLMQALRLTSETEIPHEDLYHYLRIRFLVSWPQQNPMCYGNKDLTFFGMPRLGPGITFIPVFMMQGNSSVYLAAGSAHGVCKDDEYDVFPWLSEASSGNLAPVRVKVDAVRGLTSDLVGIDAAPIANQVETPSKARLCTRRAPRKVLVGIQGVDNELQWIAAAEQRNLSYLFAQSTQGQDCDFSVTCNELSEYEIIDEWGQKISSLPPIPASQEGALDYVLGLLEHLAAFRNMKEIRNRDAGTQLDGYTIQLCEIVGKTEKVFDKDEVDVGDKARVRLRVTNTSKEKKPIYLHIYNLGPSWQIDNLFDASGGGLCVVLSANDDVKHEGEDQFELEMSVPQSFIDRGDDQCEDILKVFITSQLTSFACLTLPKIAVSNKDAKEPIRGDYDQLSRARSDLAAFLRSDRRDIQDEKWATRNFTIHTKRSPTSVAGPADGML</sequence>
<dbReference type="InterPro" id="IPR050452">
    <property type="entry name" value="Metacaspase"/>
</dbReference>
<dbReference type="Gene3D" id="3.40.50.1460">
    <property type="match status" value="1"/>
</dbReference>
<dbReference type="AlphaFoldDB" id="A0A9P8LB17"/>
<evidence type="ECO:0000259" key="2">
    <source>
        <dbReference type="Pfam" id="PF00656"/>
    </source>
</evidence>
<dbReference type="GO" id="GO:0005737">
    <property type="term" value="C:cytoplasm"/>
    <property type="evidence" value="ECO:0007669"/>
    <property type="project" value="TreeGrafter"/>
</dbReference>
<evidence type="ECO:0000256" key="1">
    <source>
        <dbReference type="ARBA" id="ARBA00009005"/>
    </source>
</evidence>
<comment type="similarity">
    <text evidence="1">Belongs to the peptidase C14B family.</text>
</comment>
<gene>
    <name evidence="3" type="ORF">GP486_004595</name>
</gene>
<comment type="caution">
    <text evidence="3">The sequence shown here is derived from an EMBL/GenBank/DDBJ whole genome shotgun (WGS) entry which is preliminary data.</text>
</comment>
<protein>
    <recommendedName>
        <fullName evidence="2">Peptidase C14 caspase domain-containing protein</fullName>
    </recommendedName>
</protein>
<name>A0A9P8LB17_9PEZI</name>
<dbReference type="InterPro" id="IPR011600">
    <property type="entry name" value="Pept_C14_caspase"/>
</dbReference>
<keyword evidence="4" id="KW-1185">Reference proteome</keyword>
<dbReference type="GO" id="GO:0004197">
    <property type="term" value="F:cysteine-type endopeptidase activity"/>
    <property type="evidence" value="ECO:0007669"/>
    <property type="project" value="InterPro"/>
</dbReference>
<dbReference type="PANTHER" id="PTHR48104:SF30">
    <property type="entry name" value="METACASPASE-1"/>
    <property type="match status" value="1"/>
</dbReference>
<organism evidence="3 4">
    <name type="scientific">Trichoglossum hirsutum</name>
    <dbReference type="NCBI Taxonomy" id="265104"/>
    <lineage>
        <taxon>Eukaryota</taxon>
        <taxon>Fungi</taxon>
        <taxon>Dikarya</taxon>
        <taxon>Ascomycota</taxon>
        <taxon>Pezizomycotina</taxon>
        <taxon>Geoglossomycetes</taxon>
        <taxon>Geoglossales</taxon>
        <taxon>Geoglossaceae</taxon>
        <taxon>Trichoglossum</taxon>
    </lineage>
</organism>
<accession>A0A9P8LB17</accession>
<reference evidence="3" key="1">
    <citation type="submission" date="2021-03" db="EMBL/GenBank/DDBJ databases">
        <title>Comparative genomics and phylogenomic investigation of the class Geoglossomycetes provide insights into ecological specialization and systematics.</title>
        <authorList>
            <person name="Melie T."/>
            <person name="Pirro S."/>
            <person name="Miller A.N."/>
            <person name="Quandt A."/>
        </authorList>
    </citation>
    <scope>NUCLEOTIDE SEQUENCE</scope>
    <source>
        <strain evidence="3">CAQ_001_2017</strain>
    </source>
</reference>
<dbReference type="GO" id="GO:0006508">
    <property type="term" value="P:proteolysis"/>
    <property type="evidence" value="ECO:0007669"/>
    <property type="project" value="InterPro"/>
</dbReference>
<proteinExistence type="inferred from homology"/>
<evidence type="ECO:0000313" key="4">
    <source>
        <dbReference type="Proteomes" id="UP000750711"/>
    </source>
</evidence>
<dbReference type="Pfam" id="PF00656">
    <property type="entry name" value="Peptidase_C14"/>
    <property type="match status" value="1"/>
</dbReference>
<dbReference type="Proteomes" id="UP000750711">
    <property type="component" value="Unassembled WGS sequence"/>
</dbReference>